<proteinExistence type="evidence at transcript level"/>
<evidence type="ECO:0000313" key="11">
    <source>
        <dbReference type="Proteomes" id="UP000002051"/>
    </source>
</evidence>
<reference evidence="8 11" key="1">
    <citation type="journal article" date="2011" name="Nature">
        <title>The Medicago genome provides insight into the evolution of rhizobial symbioses.</title>
        <authorList>
            <person name="Young N.D."/>
            <person name="Debelle F."/>
            <person name="Oldroyd G.E."/>
            <person name="Geurts R."/>
            <person name="Cannon S.B."/>
            <person name="Udvardi M.K."/>
            <person name="Benedito V.A."/>
            <person name="Mayer K.F."/>
            <person name="Gouzy J."/>
            <person name="Schoof H."/>
            <person name="Van de Peer Y."/>
            <person name="Proost S."/>
            <person name="Cook D.R."/>
            <person name="Meyers B.C."/>
            <person name="Spannagl M."/>
            <person name="Cheung F."/>
            <person name="De Mita S."/>
            <person name="Krishnakumar V."/>
            <person name="Gundlach H."/>
            <person name="Zhou S."/>
            <person name="Mudge J."/>
            <person name="Bharti A.K."/>
            <person name="Murray J.D."/>
            <person name="Naoumkina M.A."/>
            <person name="Rosen B."/>
            <person name="Silverstein K.A."/>
            <person name="Tang H."/>
            <person name="Rombauts S."/>
            <person name="Zhao P.X."/>
            <person name="Zhou P."/>
            <person name="Barbe V."/>
            <person name="Bardou P."/>
            <person name="Bechner M."/>
            <person name="Bellec A."/>
            <person name="Berger A."/>
            <person name="Berges H."/>
            <person name="Bidwell S."/>
            <person name="Bisseling T."/>
            <person name="Choisne N."/>
            <person name="Couloux A."/>
            <person name="Denny R."/>
            <person name="Deshpande S."/>
            <person name="Dai X."/>
            <person name="Doyle J.J."/>
            <person name="Dudez A.M."/>
            <person name="Farmer A.D."/>
            <person name="Fouteau S."/>
            <person name="Franken C."/>
            <person name="Gibelin C."/>
            <person name="Gish J."/>
            <person name="Goldstein S."/>
            <person name="Gonzalez A.J."/>
            <person name="Green P.J."/>
            <person name="Hallab A."/>
            <person name="Hartog M."/>
            <person name="Hua A."/>
            <person name="Humphray S.J."/>
            <person name="Jeong D.H."/>
            <person name="Jing Y."/>
            <person name="Jocker A."/>
            <person name="Kenton S.M."/>
            <person name="Kim D.J."/>
            <person name="Klee K."/>
            <person name="Lai H."/>
            <person name="Lang C."/>
            <person name="Lin S."/>
            <person name="Macmil S.L."/>
            <person name="Magdelenat G."/>
            <person name="Matthews L."/>
            <person name="McCorrison J."/>
            <person name="Monaghan E.L."/>
            <person name="Mun J.H."/>
            <person name="Najar F.Z."/>
            <person name="Nicholson C."/>
            <person name="Noirot C."/>
            <person name="O'Bleness M."/>
            <person name="Paule C.R."/>
            <person name="Poulain J."/>
            <person name="Prion F."/>
            <person name="Qin B."/>
            <person name="Qu C."/>
            <person name="Retzel E.F."/>
            <person name="Riddle C."/>
            <person name="Sallet E."/>
            <person name="Samain S."/>
            <person name="Samson N."/>
            <person name="Sanders I."/>
            <person name="Saurat O."/>
            <person name="Scarpelli C."/>
            <person name="Schiex T."/>
            <person name="Segurens B."/>
            <person name="Severin A.J."/>
            <person name="Sherrier D.J."/>
            <person name="Shi R."/>
            <person name="Sims S."/>
            <person name="Singer S.R."/>
            <person name="Sinharoy S."/>
            <person name="Sterck L."/>
            <person name="Viollet A."/>
            <person name="Wang B.B."/>
            <person name="Wang K."/>
            <person name="Wang M."/>
            <person name="Wang X."/>
            <person name="Warfsmann J."/>
            <person name="Weissenbach J."/>
            <person name="White D.D."/>
            <person name="White J.D."/>
            <person name="Wiley G.B."/>
            <person name="Wincker P."/>
            <person name="Xing Y."/>
            <person name="Yang L."/>
            <person name="Yao Z."/>
            <person name="Ying F."/>
            <person name="Zhai J."/>
            <person name="Zhou L."/>
            <person name="Zuber A."/>
            <person name="Denarie J."/>
            <person name="Dixon R.A."/>
            <person name="May G.D."/>
            <person name="Schwartz D.C."/>
            <person name="Rogers J."/>
            <person name="Quetier F."/>
            <person name="Town C.D."/>
            <person name="Roe B.A."/>
        </authorList>
    </citation>
    <scope>NUCLEOTIDE SEQUENCE [LARGE SCALE GENOMIC DNA]</scope>
    <source>
        <strain evidence="8">A17</strain>
        <strain evidence="10 11">cv. Jemalong A17</strain>
    </source>
</reference>
<dbReference type="GO" id="GO:0004364">
    <property type="term" value="F:glutathione transferase activity"/>
    <property type="evidence" value="ECO:0000318"/>
    <property type="project" value="GO_Central"/>
</dbReference>
<name>A0A072VC23_MEDTR</name>
<evidence type="ECO:0000256" key="4">
    <source>
        <dbReference type="RuleBase" id="RU003494"/>
    </source>
</evidence>
<comment type="similarity">
    <text evidence="4">Belongs to the GST superfamily.</text>
</comment>
<dbReference type="InterPro" id="IPR004046">
    <property type="entry name" value="GST_C"/>
</dbReference>
<dbReference type="InterPro" id="IPR010987">
    <property type="entry name" value="Glutathione-S-Trfase_C-like"/>
</dbReference>
<keyword evidence="11" id="KW-1185">Reference proteome</keyword>
<reference evidence="9" key="6">
    <citation type="journal article" date="2018" name="Nat. Plants">
        <title>Whole-genome landscape of Medicago truncatula symbiotic genes.</title>
        <authorList>
            <person name="Pecrix Y."/>
            <person name="Gamas P."/>
            <person name="Carrere S."/>
        </authorList>
    </citation>
    <scope>NUCLEOTIDE SEQUENCE</scope>
    <source>
        <tissue evidence="9">Leaves</tissue>
    </source>
</reference>
<accession>A0A072VC23</accession>
<dbReference type="Gramene" id="rna18715">
    <property type="protein sequence ID" value="RHN70160.1"/>
    <property type="gene ID" value="gene18715"/>
</dbReference>
<feature type="domain" description="GST C-terminal" evidence="6">
    <location>
        <begin position="88"/>
        <end position="214"/>
    </location>
</feature>
<comment type="catalytic activity">
    <reaction evidence="3">
        <text>RX + glutathione = an S-substituted glutathione + a halide anion + H(+)</text>
        <dbReference type="Rhea" id="RHEA:16437"/>
        <dbReference type="ChEBI" id="CHEBI:15378"/>
        <dbReference type="ChEBI" id="CHEBI:16042"/>
        <dbReference type="ChEBI" id="CHEBI:17792"/>
        <dbReference type="ChEBI" id="CHEBI:57925"/>
        <dbReference type="ChEBI" id="CHEBI:90779"/>
        <dbReference type="EC" id="2.5.1.18"/>
    </reaction>
</comment>
<dbReference type="SFLD" id="SFLDS00019">
    <property type="entry name" value="Glutathione_Transferase_(cytos"/>
    <property type="match status" value="1"/>
</dbReference>
<dbReference type="InterPro" id="IPR040079">
    <property type="entry name" value="Glutathione_S-Trfase"/>
</dbReference>
<dbReference type="PANTHER" id="PTHR11260:SF695">
    <property type="entry name" value="GLUTATHIONE TRANSFERASE"/>
    <property type="match status" value="1"/>
</dbReference>
<dbReference type="PROSITE" id="PS50405">
    <property type="entry name" value="GST_CTER"/>
    <property type="match status" value="1"/>
</dbReference>
<dbReference type="EC" id="2.5.1.18" evidence="1"/>
<dbReference type="KEGG" id="mtr:25489902"/>
<dbReference type="EMBL" id="KY399351">
    <property type="protein sequence ID" value="AUW37502.1"/>
    <property type="molecule type" value="mRNA"/>
</dbReference>
<dbReference type="SUPFAM" id="SSF52833">
    <property type="entry name" value="Thioredoxin-like"/>
    <property type="match status" value="1"/>
</dbReference>
<dbReference type="AlphaFoldDB" id="A0A072VC23"/>
<feature type="domain" description="GST N-terminal" evidence="5">
    <location>
        <begin position="4"/>
        <end position="83"/>
    </location>
</feature>
<dbReference type="Proteomes" id="UP000265566">
    <property type="component" value="Chromosome 3"/>
</dbReference>
<dbReference type="ExpressionAtlas" id="A0A072VC23">
    <property type="expression patterns" value="differential"/>
</dbReference>
<dbReference type="InterPro" id="IPR045073">
    <property type="entry name" value="Omega/Tau-like"/>
</dbReference>
<dbReference type="STRING" id="3880.A0A072VC23"/>
<dbReference type="PANTHER" id="PTHR11260">
    <property type="entry name" value="GLUTATHIONE S-TRANSFERASE, GST, SUPERFAMILY, GST DOMAIN CONTAINING"/>
    <property type="match status" value="1"/>
</dbReference>
<dbReference type="HOGENOM" id="CLU_011226_18_1_1"/>
<evidence type="ECO:0000256" key="2">
    <source>
        <dbReference type="ARBA" id="ARBA00022679"/>
    </source>
</evidence>
<protein>
    <recommendedName>
        <fullName evidence="1">glutathione transferase</fullName>
        <ecNumber evidence="1">2.5.1.18</ecNumber>
    </recommendedName>
</protein>
<evidence type="ECO:0000256" key="3">
    <source>
        <dbReference type="ARBA" id="ARBA00047960"/>
    </source>
</evidence>
<dbReference type="EnsemblPlants" id="KEH35720">
    <property type="protein sequence ID" value="KEH35720"/>
    <property type="gene ID" value="MTR_3g099757"/>
</dbReference>
<evidence type="ECO:0000259" key="5">
    <source>
        <dbReference type="PROSITE" id="PS50404"/>
    </source>
</evidence>
<dbReference type="SFLD" id="SFLDG00358">
    <property type="entry name" value="Main_(cytGST)"/>
    <property type="match status" value="1"/>
</dbReference>
<dbReference type="InterPro" id="IPR004045">
    <property type="entry name" value="Glutathione_S-Trfase_N"/>
</dbReference>
<evidence type="ECO:0000313" key="7">
    <source>
        <dbReference type="EMBL" id="AUW37502.1"/>
    </source>
</evidence>
<reference evidence="8 11" key="2">
    <citation type="journal article" date="2014" name="BMC Genomics">
        <title>An improved genome release (version Mt4.0) for the model legume Medicago truncatula.</title>
        <authorList>
            <person name="Tang H."/>
            <person name="Krishnakumar V."/>
            <person name="Bidwell S."/>
            <person name="Rosen B."/>
            <person name="Chan A."/>
            <person name="Zhou S."/>
            <person name="Gentzbittel L."/>
            <person name="Childs K.L."/>
            <person name="Yandell M."/>
            <person name="Gundlach H."/>
            <person name="Mayer K.F."/>
            <person name="Schwartz D.C."/>
            <person name="Town C.D."/>
        </authorList>
    </citation>
    <scope>GENOME REANNOTATION</scope>
    <source>
        <strain evidence="8">A17</strain>
        <strain evidence="10 11">cv. Jemalong A17</strain>
    </source>
</reference>
<evidence type="ECO:0000313" key="10">
    <source>
        <dbReference type="EnsemblPlants" id="KEH35720"/>
    </source>
</evidence>
<dbReference type="FunFam" id="3.40.30.10:FF:000014">
    <property type="entry name" value="Tau class glutathione S-transferase"/>
    <property type="match status" value="1"/>
</dbReference>
<dbReference type="Pfam" id="PF02798">
    <property type="entry name" value="GST_N"/>
    <property type="match status" value="1"/>
</dbReference>
<dbReference type="Gene3D" id="1.20.1050.10">
    <property type="match status" value="1"/>
</dbReference>
<dbReference type="InterPro" id="IPR045074">
    <property type="entry name" value="GST_C_Tau"/>
</dbReference>
<dbReference type="PROSITE" id="PS50404">
    <property type="entry name" value="GST_NTER"/>
    <property type="match status" value="1"/>
</dbReference>
<dbReference type="CDD" id="cd03058">
    <property type="entry name" value="GST_N_Tau"/>
    <property type="match status" value="1"/>
</dbReference>
<evidence type="ECO:0000313" key="9">
    <source>
        <dbReference type="EMBL" id="RHN70160.1"/>
    </source>
</evidence>
<reference evidence="12" key="5">
    <citation type="journal article" date="2018" name="Nat. Plants">
        <title>Whole-genome landscape of Medicago truncatula symbiotic genes.</title>
        <authorList>
            <person name="Pecrix Y."/>
            <person name="Staton S.E."/>
            <person name="Sallet E."/>
            <person name="Lelandais-Briere C."/>
            <person name="Moreau S."/>
            <person name="Carrere S."/>
            <person name="Blein T."/>
            <person name="Jardinaud M.F."/>
            <person name="Latrasse D."/>
            <person name="Zouine M."/>
            <person name="Zahm M."/>
            <person name="Kreplak J."/>
            <person name="Mayjonade B."/>
            <person name="Satge C."/>
            <person name="Perez M."/>
            <person name="Cauet S."/>
            <person name="Marande W."/>
            <person name="Chantry-Darmon C."/>
            <person name="Lopez-Roques C."/>
            <person name="Bouchez O."/>
            <person name="Berard A."/>
            <person name="Debelle F."/>
            <person name="Munos S."/>
            <person name="Bendahmane A."/>
            <person name="Berges H."/>
            <person name="Niebel A."/>
            <person name="Buitink J."/>
            <person name="Frugier F."/>
            <person name="Benhamed M."/>
            <person name="Crespi M."/>
            <person name="Gouzy J."/>
            <person name="Gamas P."/>
        </authorList>
    </citation>
    <scope>NUCLEOTIDE SEQUENCE [LARGE SCALE GENOMIC DNA]</scope>
    <source>
        <strain evidence="12">cv. Jemalong A17</strain>
    </source>
</reference>
<reference evidence="10" key="3">
    <citation type="submission" date="2015-04" db="UniProtKB">
        <authorList>
            <consortium name="EnsemblPlants"/>
        </authorList>
    </citation>
    <scope>IDENTIFICATION</scope>
    <source>
        <strain evidence="10">cv. Jemalong A17</strain>
    </source>
</reference>
<dbReference type="InterPro" id="IPR036249">
    <property type="entry name" value="Thioredoxin-like_sf"/>
</dbReference>
<dbReference type="Pfam" id="PF00043">
    <property type="entry name" value="GST_C"/>
    <property type="match status" value="1"/>
</dbReference>
<dbReference type="GO" id="GO:0006749">
    <property type="term" value="P:glutathione metabolic process"/>
    <property type="evidence" value="ECO:0000318"/>
    <property type="project" value="GO_Central"/>
</dbReference>
<dbReference type="EMBL" id="PSQE01000003">
    <property type="protein sequence ID" value="RHN70160.1"/>
    <property type="molecule type" value="Genomic_DNA"/>
</dbReference>
<evidence type="ECO:0000313" key="8">
    <source>
        <dbReference type="EMBL" id="KEH35720.1"/>
    </source>
</evidence>
<dbReference type="InterPro" id="IPR036282">
    <property type="entry name" value="Glutathione-S-Trfase_C_sf"/>
</dbReference>
<dbReference type="SFLD" id="SFLDG01152">
    <property type="entry name" value="Main.3:_Omega-_and_Tau-like"/>
    <property type="match status" value="1"/>
</dbReference>
<keyword evidence="2 7" id="KW-0808">Transferase</keyword>
<organism evidence="8 11">
    <name type="scientific">Medicago truncatula</name>
    <name type="common">Barrel medic</name>
    <name type="synonym">Medicago tribuloides</name>
    <dbReference type="NCBI Taxonomy" id="3880"/>
    <lineage>
        <taxon>Eukaryota</taxon>
        <taxon>Viridiplantae</taxon>
        <taxon>Streptophyta</taxon>
        <taxon>Embryophyta</taxon>
        <taxon>Tracheophyta</taxon>
        <taxon>Spermatophyta</taxon>
        <taxon>Magnoliopsida</taxon>
        <taxon>eudicotyledons</taxon>
        <taxon>Gunneridae</taxon>
        <taxon>Pentapetalae</taxon>
        <taxon>rosids</taxon>
        <taxon>fabids</taxon>
        <taxon>Fabales</taxon>
        <taxon>Fabaceae</taxon>
        <taxon>Papilionoideae</taxon>
        <taxon>50 kb inversion clade</taxon>
        <taxon>NPAAA clade</taxon>
        <taxon>Hologalegina</taxon>
        <taxon>IRL clade</taxon>
        <taxon>Trifolieae</taxon>
        <taxon>Medicago</taxon>
    </lineage>
</organism>
<dbReference type="GO" id="GO:0005737">
    <property type="term" value="C:cytoplasm"/>
    <property type="evidence" value="ECO:0000318"/>
    <property type="project" value="GO_Central"/>
</dbReference>
<reference evidence="7" key="4">
    <citation type="submission" date="2016-12" db="EMBL/GenBank/DDBJ databases">
        <title>Functional Divergence of the Medicago GST Supergene Family.</title>
        <authorList>
            <person name="Han X.-M."/>
        </authorList>
    </citation>
    <scope>NUCLEOTIDE SEQUENCE</scope>
</reference>
<sequence>MAEDSLTILGFWGSPFVLRVKWALELKGVQYQYVEEDFKNKSDMLLQYNPVYKKVPVLVHDGKSISESLVILEYIDEIWKQNPLLPHDPYERAKARFWAKFADEKCVPAFIATFSKIGEEQQEAAQEARENLKILESGLEGRRYFGGENIGFADIAVGFFGRWVRVVEETVGINLIDTESMAKLSTYFDDFLELPVIKECTPSHDKLLEHNKAFHKVLTSSST</sequence>
<dbReference type="EMBL" id="CM001219">
    <property type="protein sequence ID" value="KEH35720.1"/>
    <property type="molecule type" value="Genomic_DNA"/>
</dbReference>
<dbReference type="SUPFAM" id="SSF47616">
    <property type="entry name" value="GST C-terminal domain-like"/>
    <property type="match status" value="1"/>
</dbReference>
<dbReference type="CDD" id="cd03185">
    <property type="entry name" value="GST_C_Tau"/>
    <property type="match status" value="1"/>
</dbReference>
<gene>
    <name evidence="10" type="primary">25489902</name>
    <name evidence="8" type="ordered locus">MTR_3g099757</name>
    <name evidence="9" type="ORF">MtrunA17_Chr3g0132581</name>
</gene>
<dbReference type="OrthoDB" id="202840at2759"/>
<evidence type="ECO:0000313" key="12">
    <source>
        <dbReference type="Proteomes" id="UP000265566"/>
    </source>
</evidence>
<dbReference type="FunFam" id="1.20.1050.10:FF:000012">
    <property type="entry name" value="Tau class glutathione S-transferase"/>
    <property type="match status" value="1"/>
</dbReference>
<evidence type="ECO:0000256" key="1">
    <source>
        <dbReference type="ARBA" id="ARBA00012452"/>
    </source>
</evidence>
<evidence type="ECO:0000259" key="6">
    <source>
        <dbReference type="PROSITE" id="PS50405"/>
    </source>
</evidence>
<dbReference type="Gene3D" id="3.40.30.10">
    <property type="entry name" value="Glutaredoxin"/>
    <property type="match status" value="1"/>
</dbReference>
<dbReference type="Proteomes" id="UP000002051">
    <property type="component" value="Chromosome 3"/>
</dbReference>